<proteinExistence type="inferred from homology"/>
<evidence type="ECO:0000256" key="7">
    <source>
        <dbReference type="ARBA" id="ARBA00038170"/>
    </source>
</evidence>
<sequence>MANSAPKIAATERREATSVVDKKAALLVKQIKQSWHFVAFTGAGISTSAAIPTPSHMALVELQNRSILKYLVSQNCDGLHRRSGILLGRISELHGNSNRESCHDCGKEYIRDFRAVSNYEKGDHDHRTTRKCARCGGALYDSIINFGESLPAQAMELAQQNAEMADLCLVLGSSLTVTPANSIPEMVGERKGAKLAVCNLQTTPIDHLTDLRIFSEADLLMTKVMEKLGFPIPPFVQRRRLMVKVETQEEDRHRLTATGVDTDGNPMTYLQPVRLEGSRRIARAEPFVIQVRESLQPGSRLKLDLEFMGHFDEPNLELVHEYNGDEEALYELEFNLQNGEWTVIRQDELADDTGSLSIDS</sequence>
<evidence type="ECO:0000259" key="9">
    <source>
        <dbReference type="PROSITE" id="PS50305"/>
    </source>
</evidence>
<accession>A0A9W4IEQ1</accession>
<dbReference type="EMBL" id="CAJVOS010000082">
    <property type="protein sequence ID" value="CAG8266679.1"/>
    <property type="molecule type" value="Genomic_DNA"/>
</dbReference>
<dbReference type="AlphaFoldDB" id="A0A9W4IEQ1"/>
<evidence type="ECO:0000256" key="8">
    <source>
        <dbReference type="PROSITE-ProRule" id="PRU00236"/>
    </source>
</evidence>
<keyword evidence="11" id="KW-1185">Reference proteome</keyword>
<dbReference type="GO" id="GO:0070403">
    <property type="term" value="F:NAD+ binding"/>
    <property type="evidence" value="ECO:0007669"/>
    <property type="project" value="InterPro"/>
</dbReference>
<dbReference type="PANTHER" id="PTHR11085:SF12">
    <property type="entry name" value="NAD-DEPENDENT PROTEIN DEACYLASE SIRTUIN-6"/>
    <property type="match status" value="1"/>
</dbReference>
<keyword evidence="5 8" id="KW-0862">Zinc</keyword>
<feature type="binding site" evidence="8">
    <location>
        <position position="135"/>
    </location>
    <ligand>
        <name>Zn(2+)</name>
        <dbReference type="ChEBI" id="CHEBI:29105"/>
    </ligand>
</feature>
<evidence type="ECO:0000256" key="5">
    <source>
        <dbReference type="ARBA" id="ARBA00022833"/>
    </source>
</evidence>
<comment type="similarity">
    <text evidence="1">Belongs to the sirtuin family. Class I subfamily.</text>
</comment>
<dbReference type="PROSITE" id="PS50305">
    <property type="entry name" value="SIRTUIN"/>
    <property type="match status" value="1"/>
</dbReference>
<evidence type="ECO:0000256" key="4">
    <source>
        <dbReference type="ARBA" id="ARBA00022723"/>
    </source>
</evidence>
<dbReference type="InterPro" id="IPR029035">
    <property type="entry name" value="DHS-like_NAD/FAD-binding_dom"/>
</dbReference>
<dbReference type="GO" id="GO:0005634">
    <property type="term" value="C:nucleus"/>
    <property type="evidence" value="ECO:0007669"/>
    <property type="project" value="TreeGrafter"/>
</dbReference>
<dbReference type="Pfam" id="PF02146">
    <property type="entry name" value="SIR2"/>
    <property type="match status" value="1"/>
</dbReference>
<keyword evidence="4 8" id="KW-0479">Metal-binding</keyword>
<keyword evidence="3" id="KW-0808">Transferase</keyword>
<reference evidence="10" key="1">
    <citation type="submission" date="2021-07" db="EMBL/GenBank/DDBJ databases">
        <authorList>
            <person name="Branca A.L. A."/>
        </authorList>
    </citation>
    <scope>NUCLEOTIDE SEQUENCE</scope>
</reference>
<dbReference type="Gene3D" id="3.30.1600.10">
    <property type="entry name" value="SIR2/SIRT2 'Small Domain"/>
    <property type="match status" value="1"/>
</dbReference>
<dbReference type="InterPro" id="IPR050134">
    <property type="entry name" value="NAD-dep_sirtuin_deacylases"/>
</dbReference>
<dbReference type="GO" id="GO:0017136">
    <property type="term" value="F:histone deacetylase activity, NAD-dependent"/>
    <property type="evidence" value="ECO:0007669"/>
    <property type="project" value="TreeGrafter"/>
</dbReference>
<dbReference type="InterPro" id="IPR003000">
    <property type="entry name" value="Sirtuin"/>
</dbReference>
<dbReference type="OrthoDB" id="424302at2759"/>
<feature type="binding site" evidence="8">
    <location>
        <position position="105"/>
    </location>
    <ligand>
        <name>Zn(2+)</name>
        <dbReference type="ChEBI" id="CHEBI:29105"/>
    </ligand>
</feature>
<keyword evidence="6" id="KW-0520">NAD</keyword>
<organism evidence="10 11">
    <name type="scientific">Penicillium olsonii</name>
    <dbReference type="NCBI Taxonomy" id="99116"/>
    <lineage>
        <taxon>Eukaryota</taxon>
        <taxon>Fungi</taxon>
        <taxon>Dikarya</taxon>
        <taxon>Ascomycota</taxon>
        <taxon>Pezizomycotina</taxon>
        <taxon>Eurotiomycetes</taxon>
        <taxon>Eurotiomycetidae</taxon>
        <taxon>Eurotiales</taxon>
        <taxon>Aspergillaceae</taxon>
        <taxon>Penicillium</taxon>
    </lineage>
</organism>
<feature type="binding site" evidence="8">
    <location>
        <position position="102"/>
    </location>
    <ligand>
        <name>Zn(2+)</name>
        <dbReference type="ChEBI" id="CHEBI:29105"/>
    </ligand>
</feature>
<gene>
    <name evidence="10" type="ORF">POLS_LOCUS9131</name>
</gene>
<dbReference type="GO" id="GO:0000122">
    <property type="term" value="P:negative regulation of transcription by RNA polymerase II"/>
    <property type="evidence" value="ECO:0007669"/>
    <property type="project" value="TreeGrafter"/>
</dbReference>
<comment type="similarity">
    <text evidence="7">Belongs to the sirtuin family. Class IV subfamily.</text>
</comment>
<dbReference type="GO" id="GO:0003714">
    <property type="term" value="F:transcription corepressor activity"/>
    <property type="evidence" value="ECO:0007669"/>
    <property type="project" value="TreeGrafter"/>
</dbReference>
<name>A0A9W4IEQ1_PENOL</name>
<dbReference type="Proteomes" id="UP001153618">
    <property type="component" value="Unassembled WGS sequence"/>
</dbReference>
<evidence type="ECO:0000256" key="3">
    <source>
        <dbReference type="ARBA" id="ARBA00022679"/>
    </source>
</evidence>
<evidence type="ECO:0000256" key="2">
    <source>
        <dbReference type="ARBA" id="ARBA00012928"/>
    </source>
</evidence>
<dbReference type="InterPro" id="IPR026591">
    <property type="entry name" value="Sirtuin_cat_small_dom_sf"/>
</dbReference>
<evidence type="ECO:0000313" key="11">
    <source>
        <dbReference type="Proteomes" id="UP001153618"/>
    </source>
</evidence>
<comment type="caution">
    <text evidence="10">The sequence shown here is derived from an EMBL/GenBank/DDBJ whole genome shotgun (WGS) entry which is preliminary data.</text>
</comment>
<evidence type="ECO:0000256" key="1">
    <source>
        <dbReference type="ARBA" id="ARBA00006924"/>
    </source>
</evidence>
<evidence type="ECO:0000313" key="10">
    <source>
        <dbReference type="EMBL" id="CAG8266679.1"/>
    </source>
</evidence>
<evidence type="ECO:0000256" key="6">
    <source>
        <dbReference type="ARBA" id="ARBA00023027"/>
    </source>
</evidence>
<protein>
    <recommendedName>
        <fullName evidence="2">protein acetyllysine N-acetyltransferase</fullName>
        <ecNumber evidence="2">2.3.1.286</ecNumber>
    </recommendedName>
</protein>
<dbReference type="PANTHER" id="PTHR11085">
    <property type="entry name" value="NAD-DEPENDENT PROTEIN DEACYLASE SIRTUIN-5, MITOCHONDRIAL-RELATED"/>
    <property type="match status" value="1"/>
</dbReference>
<dbReference type="SUPFAM" id="SSF52467">
    <property type="entry name" value="DHS-like NAD/FAD-binding domain"/>
    <property type="match status" value="1"/>
</dbReference>
<feature type="binding site" evidence="8">
    <location>
        <position position="132"/>
    </location>
    <ligand>
        <name>Zn(2+)</name>
        <dbReference type="ChEBI" id="CHEBI:29105"/>
    </ligand>
</feature>
<feature type="domain" description="Deacetylase sirtuin-type" evidence="9">
    <location>
        <begin position="17"/>
        <end position="231"/>
    </location>
</feature>
<feature type="active site" description="Proton acceptor" evidence="8">
    <location>
        <position position="94"/>
    </location>
</feature>
<dbReference type="InterPro" id="IPR026590">
    <property type="entry name" value="Ssirtuin_cat_dom"/>
</dbReference>
<dbReference type="GO" id="GO:0046872">
    <property type="term" value="F:metal ion binding"/>
    <property type="evidence" value="ECO:0007669"/>
    <property type="project" value="UniProtKB-KW"/>
</dbReference>
<dbReference type="Gene3D" id="3.40.50.1220">
    <property type="entry name" value="TPP-binding domain"/>
    <property type="match status" value="2"/>
</dbReference>
<dbReference type="EC" id="2.3.1.286" evidence="2"/>